<dbReference type="Pfam" id="PF00109">
    <property type="entry name" value="ketoacyl-synt"/>
    <property type="match status" value="1"/>
</dbReference>
<dbReference type="InterPro" id="IPR049552">
    <property type="entry name" value="PKS_DH_N"/>
</dbReference>
<dbReference type="Gene3D" id="3.40.366.10">
    <property type="entry name" value="Malonyl-Coenzyme A Acyl Carrier Protein, domain 2"/>
    <property type="match status" value="1"/>
</dbReference>
<dbReference type="SMART" id="SM00825">
    <property type="entry name" value="PKS_KS"/>
    <property type="match status" value="1"/>
</dbReference>
<dbReference type="FunFam" id="3.40.47.10:FF:000019">
    <property type="entry name" value="Polyketide synthase type I"/>
    <property type="match status" value="1"/>
</dbReference>
<dbReference type="InterPro" id="IPR029058">
    <property type="entry name" value="AB_hydrolase_fold"/>
</dbReference>
<dbReference type="GO" id="GO:0005886">
    <property type="term" value="C:plasma membrane"/>
    <property type="evidence" value="ECO:0007669"/>
    <property type="project" value="TreeGrafter"/>
</dbReference>
<dbReference type="InterPro" id="IPR016035">
    <property type="entry name" value="Acyl_Trfase/lysoPLipase"/>
</dbReference>
<dbReference type="SUPFAM" id="SSF53474">
    <property type="entry name" value="alpha/beta-Hydrolases"/>
    <property type="match status" value="1"/>
</dbReference>
<dbReference type="Gene3D" id="3.40.50.1820">
    <property type="entry name" value="alpha/beta hydrolase"/>
    <property type="match status" value="1"/>
</dbReference>
<dbReference type="InterPro" id="IPR057326">
    <property type="entry name" value="KR_dom"/>
</dbReference>
<dbReference type="Gene3D" id="3.30.70.250">
    <property type="entry name" value="Malonyl-CoA ACP transacylase, ACP-binding"/>
    <property type="match status" value="1"/>
</dbReference>
<dbReference type="InterPro" id="IPR014043">
    <property type="entry name" value="Acyl_transferase_dom"/>
</dbReference>
<gene>
    <name evidence="6" type="ORF">HNR40_008749</name>
</gene>
<organism evidence="6 7">
    <name type="scientific">Nonomuraea endophytica</name>
    <dbReference type="NCBI Taxonomy" id="714136"/>
    <lineage>
        <taxon>Bacteria</taxon>
        <taxon>Bacillati</taxon>
        <taxon>Actinomycetota</taxon>
        <taxon>Actinomycetes</taxon>
        <taxon>Streptosporangiales</taxon>
        <taxon>Streptosporangiaceae</taxon>
        <taxon>Nonomuraea</taxon>
    </lineage>
</organism>
<dbReference type="InterPro" id="IPR020807">
    <property type="entry name" value="PKS_DH"/>
</dbReference>
<dbReference type="PANTHER" id="PTHR43775">
    <property type="entry name" value="FATTY ACID SYNTHASE"/>
    <property type="match status" value="1"/>
</dbReference>
<dbReference type="GO" id="GO:0006633">
    <property type="term" value="P:fatty acid biosynthetic process"/>
    <property type="evidence" value="ECO:0007669"/>
    <property type="project" value="TreeGrafter"/>
</dbReference>
<evidence type="ECO:0000313" key="7">
    <source>
        <dbReference type="Proteomes" id="UP000568380"/>
    </source>
</evidence>
<dbReference type="SMART" id="SM00827">
    <property type="entry name" value="PKS_AT"/>
    <property type="match status" value="1"/>
</dbReference>
<dbReference type="InterPro" id="IPR016039">
    <property type="entry name" value="Thiolase-like"/>
</dbReference>
<dbReference type="InterPro" id="IPR009081">
    <property type="entry name" value="PP-bd_ACP"/>
</dbReference>
<dbReference type="Gene3D" id="3.10.129.10">
    <property type="entry name" value="Hotdog Thioesterase"/>
    <property type="match status" value="1"/>
</dbReference>
<dbReference type="CDD" id="cd00833">
    <property type="entry name" value="PKS"/>
    <property type="match status" value="1"/>
</dbReference>
<dbReference type="Gene3D" id="3.40.50.720">
    <property type="entry name" value="NAD(P)-binding Rossmann-like Domain"/>
    <property type="match status" value="1"/>
</dbReference>
<dbReference type="InterPro" id="IPR020806">
    <property type="entry name" value="PKS_PP-bd"/>
</dbReference>
<proteinExistence type="predicted"/>
<protein>
    <submittedName>
        <fullName evidence="6">Phthiocerol/phenolphthiocerol synthesis type-I polyketide synthase D</fullName>
    </submittedName>
</protein>
<dbReference type="SUPFAM" id="SSF53901">
    <property type="entry name" value="Thiolase-like"/>
    <property type="match status" value="1"/>
</dbReference>
<evidence type="ECO:0000256" key="2">
    <source>
        <dbReference type="ARBA" id="ARBA00022553"/>
    </source>
</evidence>
<dbReference type="InterPro" id="IPR036291">
    <property type="entry name" value="NAD(P)-bd_dom_sf"/>
</dbReference>
<dbReference type="InterPro" id="IPR032821">
    <property type="entry name" value="PKS_assoc"/>
</dbReference>
<dbReference type="Pfam" id="PF16197">
    <property type="entry name" value="KAsynt_C_assoc"/>
    <property type="match status" value="1"/>
</dbReference>
<evidence type="ECO:0000256" key="3">
    <source>
        <dbReference type="ARBA" id="ARBA00022679"/>
    </source>
</evidence>
<dbReference type="SUPFAM" id="SSF47336">
    <property type="entry name" value="ACP-like"/>
    <property type="match status" value="2"/>
</dbReference>
<dbReference type="Pfam" id="PF02801">
    <property type="entry name" value="Ketoacyl-synt_C"/>
    <property type="match status" value="1"/>
</dbReference>
<dbReference type="InterPro" id="IPR036736">
    <property type="entry name" value="ACP-like_sf"/>
</dbReference>
<dbReference type="EMBL" id="JACHIN010000016">
    <property type="protein sequence ID" value="MBB5083246.1"/>
    <property type="molecule type" value="Genomic_DNA"/>
</dbReference>
<evidence type="ECO:0000259" key="5">
    <source>
        <dbReference type="PROSITE" id="PS52004"/>
    </source>
</evidence>
<dbReference type="SUPFAM" id="SSF52151">
    <property type="entry name" value="FabD/lysophospholipase-like"/>
    <property type="match status" value="1"/>
</dbReference>
<dbReference type="Gene3D" id="3.40.47.10">
    <property type="match status" value="1"/>
</dbReference>
<keyword evidence="7" id="KW-1185">Reference proteome</keyword>
<dbReference type="GO" id="GO:0071770">
    <property type="term" value="P:DIM/DIP cell wall layer assembly"/>
    <property type="evidence" value="ECO:0007669"/>
    <property type="project" value="TreeGrafter"/>
</dbReference>
<dbReference type="PANTHER" id="PTHR43775:SF37">
    <property type="entry name" value="SI:DKEY-61P9.11"/>
    <property type="match status" value="1"/>
</dbReference>
<dbReference type="InterPro" id="IPR013968">
    <property type="entry name" value="PKS_KR"/>
</dbReference>
<feature type="domain" description="Ketosynthase family 3 (KS3)" evidence="5">
    <location>
        <begin position="83"/>
        <end position="492"/>
    </location>
</feature>
<dbReference type="InterPro" id="IPR020841">
    <property type="entry name" value="PKS_Beta-ketoAc_synthase_dom"/>
</dbReference>
<dbReference type="RefSeq" id="WP_312896747.1">
    <property type="nucleotide sequence ID" value="NZ_JACHIN010000016.1"/>
</dbReference>
<dbReference type="SMART" id="SM00822">
    <property type="entry name" value="PKS_KR"/>
    <property type="match status" value="1"/>
</dbReference>
<keyword evidence="1" id="KW-0596">Phosphopantetheine</keyword>
<dbReference type="GO" id="GO:0005737">
    <property type="term" value="C:cytoplasm"/>
    <property type="evidence" value="ECO:0007669"/>
    <property type="project" value="TreeGrafter"/>
</dbReference>
<dbReference type="GO" id="GO:0004312">
    <property type="term" value="F:fatty acid synthase activity"/>
    <property type="evidence" value="ECO:0007669"/>
    <property type="project" value="TreeGrafter"/>
</dbReference>
<dbReference type="Pfam" id="PF00698">
    <property type="entry name" value="Acyl_transf_1"/>
    <property type="match status" value="1"/>
</dbReference>
<dbReference type="InterPro" id="IPR001031">
    <property type="entry name" value="Thioesterase"/>
</dbReference>
<evidence type="ECO:0000313" key="6">
    <source>
        <dbReference type="EMBL" id="MBB5083246.1"/>
    </source>
</evidence>
<dbReference type="InterPro" id="IPR014031">
    <property type="entry name" value="Ketoacyl_synth_C"/>
</dbReference>
<keyword evidence="2" id="KW-0597">Phosphoprotein</keyword>
<dbReference type="Pfam" id="PF21089">
    <property type="entry name" value="PKS_DH_N"/>
    <property type="match status" value="1"/>
</dbReference>
<dbReference type="PROSITE" id="PS50075">
    <property type="entry name" value="CARRIER"/>
    <property type="match status" value="2"/>
</dbReference>
<evidence type="ECO:0000256" key="1">
    <source>
        <dbReference type="ARBA" id="ARBA00022450"/>
    </source>
</evidence>
<dbReference type="PROSITE" id="PS52004">
    <property type="entry name" value="KS3_2"/>
    <property type="match status" value="1"/>
</dbReference>
<dbReference type="SUPFAM" id="SSF51735">
    <property type="entry name" value="NAD(P)-binding Rossmann-fold domains"/>
    <property type="match status" value="2"/>
</dbReference>
<evidence type="ECO:0000259" key="4">
    <source>
        <dbReference type="PROSITE" id="PS50075"/>
    </source>
</evidence>
<dbReference type="InterPro" id="IPR006162">
    <property type="entry name" value="Ppantetheine_attach_site"/>
</dbReference>
<comment type="caution">
    <text evidence="6">The sequence shown here is derived from an EMBL/GenBank/DDBJ whole genome shotgun (WGS) entry which is preliminary data.</text>
</comment>
<keyword evidence="3" id="KW-0808">Transferase</keyword>
<reference evidence="6 7" key="1">
    <citation type="submission" date="2020-08" db="EMBL/GenBank/DDBJ databases">
        <title>Genomic Encyclopedia of Type Strains, Phase IV (KMG-IV): sequencing the most valuable type-strain genomes for metagenomic binning, comparative biology and taxonomic classification.</title>
        <authorList>
            <person name="Goeker M."/>
        </authorList>
    </citation>
    <scope>NUCLEOTIDE SEQUENCE [LARGE SCALE GENOMIC DNA]</scope>
    <source>
        <strain evidence="6 7">DSM 45385</strain>
    </source>
</reference>
<dbReference type="SUPFAM" id="SSF55048">
    <property type="entry name" value="Probable ACP-binding domain of malonyl-CoA ACP transacylase"/>
    <property type="match status" value="1"/>
</dbReference>
<dbReference type="InterPro" id="IPR014030">
    <property type="entry name" value="Ketoacyl_synth_N"/>
</dbReference>
<dbReference type="Pfam" id="PF08659">
    <property type="entry name" value="KR"/>
    <property type="match status" value="1"/>
</dbReference>
<dbReference type="InterPro" id="IPR016036">
    <property type="entry name" value="Malonyl_transacylase_ACP-bd"/>
</dbReference>
<dbReference type="SMART" id="SM00823">
    <property type="entry name" value="PKS_PP"/>
    <property type="match status" value="2"/>
</dbReference>
<dbReference type="InterPro" id="IPR050091">
    <property type="entry name" value="PKS_NRPS_Biosynth_Enz"/>
</dbReference>
<dbReference type="Proteomes" id="UP000568380">
    <property type="component" value="Unassembled WGS sequence"/>
</dbReference>
<dbReference type="InterPro" id="IPR001227">
    <property type="entry name" value="Ac_transferase_dom_sf"/>
</dbReference>
<sequence length="1874" mass="197576">MDVRGFLLERLAARLAGEEVDPDRPLEEYGLSSRDAVAVAGELSELLGRDLSPTLVWASPTVNQLVRALSEPPSPERQVRAADEPVAVVGVGCRVPGAHGPEEFWRLLMDGRDAVGTVPGSRWAPFDDGSAGAGEALARTTRHGGFLADVAGFDAAFFGIAPGEAAVMDPQHRLLLETAWEALEHAGIAPRSLRGSRTGTFVGISGNEYAYLTTADPAKVDAWTATGAALSIAANRLSYLLDLRGPSLAVDTACSSSLVATHLAVRSLRAGESDLAVAAGVNLLLSPIITMAFDQGGGTSPTGRCRAFDASADGMVRAEGCGVVVLKRLPDALRDGDRVLAVITGTGVNQDGRSNGLVAPNPEAQESLLRQVHAGLPDPAYIEAHGTGTYLGDPIEAGAVAAAFPDGRVLLGSAKSNLGHLEAAAGVTGLIKTVLALHHGVIPPSIHFETPNPHIPWDRLSVVTEPIPWPRPRAGVSSFGFGGTNAHIALTAAPPATVLAPATAKHVFTISDIDADRVKAHAELLADWACQDRASRDVAHTLARRAGRGRVATAVVAATPAELAEGLRTVRPSALPPVRTGPVWVFSGYGGQWRDMGRHLYDTEPTYRAALDELAPLLKAEAGIDPWITPEGVAQAQPLIFATQLALARLWQAYGIRPAAVIGHSMGEVAAAVVAGGLSPHDAVRVICRRARLLGTLGGGGAMAIVEAAADEIPDTLHIAVHTSPRQTVITGDPDRVAEFAGKIAASGRLARTLTAEGAGHSPQVKPLLPLIREELAGIDPGKPALPYYSTVLDDPREVPVFEAAYWAAGVRRPVRLAQAVRAAAEDGFTVFTEISPHPLLTSALRDTLTGGGALVTHSLRREADEEFYAQVATVAAAVPPRTAGRVVDVPHAPWRHERHWVPPHRRAGTPADGVHRLLGAHVETPDGHAWSTTLDDLSGAPWRLDPGTWHRNGRPVLPVTVVARLAHAAAREVCGAVPVHDVVLHALLPLPARVTVTLSDGVVRVSAKDAAGIWKVYGTAALTPGPTAEGLESVRRVRADGTVEGVELRDVPQVPARLEDKLVERVWVESAPGKAGSGARSVVVVPRGLDPLGTQELILRIAREASPGERLTIVTRRAQAVLEGEKPDPGPASLRGLVRVLALERPESRAMLVDVDDLAALDRERLCDDAEDEVAWRDGTRYAARLRRMVLPAAPGHRGAEVVGPGAYVVTGGFGRLGLAVARWLAGRGATRIVLNGRSAPEGPLPDGAVVVVGDLAADGTAERLVEAATEGGLRLRGVVHAAGVLDDRLVADLDADSLHRVWTGKVLGGLRLHEATREADWWVAFSSAAALLGSPGQAAYAAANAWLDALCQVRPAAVAVNWGTWAGAAALPAVEALTLDEGLEALEALVGRGCSAGVVKLDAGAAVAAFPGVGRLPYFSEVVEGEADAGGDVSARVRGRVAAVLGVDPGRLDDGSVLTEAGLDSLAATRLRGLIEYDFGVVVPVAPLLNGGTLGELVAAVTGVPGRVIGPRDAAERQVVRVLAELMGYEPSVTDSVPPEVVPVALDVLGREVGSRVVTVGTPEARICDLADAIRAVEEIEAERALLRPLNHLARTRPNYPATRNTATDDEGAERLVPAMRGALFLGHPAGGTTGVYTLLAARLGLPVFGLERIDDPELGIPERAARYAEQIRRTGAGPYRLGGWSFGGILAFETGRLLGEDCEVVVMIDSGLPEVVPEEDRRLLHARRYADFAGYLGKTYGVRVRLDRDELASLDEQGQLDLAEARIAESGVLSMLSPAILRHQITSHEDTRAIERYRPEIHTGRVILYRSTEPTPWTVEDPRYLHHDDPARGFAPFSPGLEIVEVPGSHHLNLLDPPHVEFVAAHLEDLL</sequence>
<dbReference type="GO" id="GO:0031177">
    <property type="term" value="F:phosphopantetheine binding"/>
    <property type="evidence" value="ECO:0007669"/>
    <property type="project" value="InterPro"/>
</dbReference>
<accession>A0A7W8EL39</accession>
<dbReference type="Gene3D" id="1.10.1200.10">
    <property type="entry name" value="ACP-like"/>
    <property type="match status" value="2"/>
</dbReference>
<dbReference type="PROSITE" id="PS00012">
    <property type="entry name" value="PHOSPHOPANTETHEINE"/>
    <property type="match status" value="1"/>
</dbReference>
<dbReference type="SMART" id="SM00826">
    <property type="entry name" value="PKS_DH"/>
    <property type="match status" value="1"/>
</dbReference>
<dbReference type="Pfam" id="PF00975">
    <property type="entry name" value="Thioesterase"/>
    <property type="match status" value="1"/>
</dbReference>
<feature type="domain" description="Carrier" evidence="4">
    <location>
        <begin position="1433"/>
        <end position="1507"/>
    </location>
</feature>
<dbReference type="Pfam" id="PF00550">
    <property type="entry name" value="PP-binding"/>
    <property type="match status" value="2"/>
</dbReference>
<feature type="domain" description="Carrier" evidence="4">
    <location>
        <begin position="1"/>
        <end position="73"/>
    </location>
</feature>
<name>A0A7W8EL39_9ACTN</name>